<reference evidence="1 2" key="1">
    <citation type="submission" date="2017-02" db="EMBL/GenBank/DDBJ databases">
        <authorList>
            <person name="Peterson S.W."/>
        </authorList>
    </citation>
    <scope>NUCLEOTIDE SEQUENCE [LARGE SCALE GENOMIC DNA]</scope>
    <source>
        <strain evidence="1 2">DSM 45154</strain>
    </source>
</reference>
<proteinExistence type="predicted"/>
<dbReference type="Proteomes" id="UP000190637">
    <property type="component" value="Unassembled WGS sequence"/>
</dbReference>
<keyword evidence="2" id="KW-1185">Reference proteome</keyword>
<evidence type="ECO:0000313" key="1">
    <source>
        <dbReference type="EMBL" id="SKA36112.1"/>
    </source>
</evidence>
<dbReference type="RefSeq" id="WP_078763797.1">
    <property type="nucleotide sequence ID" value="NZ_FUWS01000015.1"/>
</dbReference>
<dbReference type="AlphaFoldDB" id="A0A1T4T6L6"/>
<organism evidence="1 2">
    <name type="scientific">Marinactinospora thermotolerans DSM 45154</name>
    <dbReference type="NCBI Taxonomy" id="1122192"/>
    <lineage>
        <taxon>Bacteria</taxon>
        <taxon>Bacillati</taxon>
        <taxon>Actinomycetota</taxon>
        <taxon>Actinomycetes</taxon>
        <taxon>Streptosporangiales</taxon>
        <taxon>Nocardiopsidaceae</taxon>
        <taxon>Marinactinospora</taxon>
    </lineage>
</organism>
<gene>
    <name evidence="1" type="ORF">SAMN02745673_04576</name>
</gene>
<protein>
    <submittedName>
        <fullName evidence="1">Uncharacterized protein</fullName>
    </submittedName>
</protein>
<name>A0A1T4T6L6_9ACTN</name>
<sequence length="75" mass="7798">MEGAMESGRTAPCTIRAGQLTGQTRVTDTGSQTAILHAGPIEIACDWSNRAGLIQLAAAAMHALTIVDGNGRMEM</sequence>
<dbReference type="OrthoDB" id="9909015at2"/>
<evidence type="ECO:0000313" key="2">
    <source>
        <dbReference type="Proteomes" id="UP000190637"/>
    </source>
</evidence>
<dbReference type="EMBL" id="FUWS01000015">
    <property type="protein sequence ID" value="SKA36112.1"/>
    <property type="molecule type" value="Genomic_DNA"/>
</dbReference>
<dbReference type="STRING" id="1122192.SAMN02745673_04576"/>
<accession>A0A1T4T6L6</accession>